<dbReference type="InterPro" id="IPR038780">
    <property type="entry name" value="ALN"/>
</dbReference>
<dbReference type="AlphaFoldDB" id="A0A671MHE1"/>
<dbReference type="Pfam" id="PF17696">
    <property type="entry name" value="ALN"/>
    <property type="match status" value="1"/>
</dbReference>
<reference evidence="2" key="1">
    <citation type="submission" date="2025-08" db="UniProtKB">
        <authorList>
            <consortium name="Ensembl"/>
        </authorList>
    </citation>
    <scope>IDENTIFICATION</scope>
</reference>
<proteinExistence type="predicted"/>
<keyword evidence="1" id="KW-0472">Membrane</keyword>
<reference evidence="2" key="2">
    <citation type="submission" date="2025-09" db="UniProtKB">
        <authorList>
            <consortium name="Ensembl"/>
        </authorList>
    </citation>
    <scope>IDENTIFICATION</scope>
</reference>
<feature type="transmembrane region" description="Helical" evidence="1">
    <location>
        <begin position="46"/>
        <end position="64"/>
    </location>
</feature>
<name>A0A671MHE1_9TELE</name>
<evidence type="ECO:0000256" key="1">
    <source>
        <dbReference type="SAM" id="Phobius"/>
    </source>
</evidence>
<accession>A0A671MHE1</accession>
<keyword evidence="1" id="KW-0812">Transmembrane</keyword>
<protein>
    <submittedName>
        <fullName evidence="2">Uncharacterized protein</fullName>
    </submittedName>
</protein>
<evidence type="ECO:0000313" key="2">
    <source>
        <dbReference type="Ensembl" id="ENSSANP00000032674.1"/>
    </source>
</evidence>
<dbReference type="Proteomes" id="UP000472260">
    <property type="component" value="Unassembled WGS sequence"/>
</dbReference>
<organism evidence="2 3">
    <name type="scientific">Sinocyclocheilus anshuiensis</name>
    <dbReference type="NCBI Taxonomy" id="1608454"/>
    <lineage>
        <taxon>Eukaryota</taxon>
        <taxon>Metazoa</taxon>
        <taxon>Chordata</taxon>
        <taxon>Craniata</taxon>
        <taxon>Vertebrata</taxon>
        <taxon>Euteleostomi</taxon>
        <taxon>Actinopterygii</taxon>
        <taxon>Neopterygii</taxon>
        <taxon>Teleostei</taxon>
        <taxon>Ostariophysi</taxon>
        <taxon>Cypriniformes</taxon>
        <taxon>Cyprinidae</taxon>
        <taxon>Cyprininae</taxon>
        <taxon>Sinocyclocheilus</taxon>
    </lineage>
</organism>
<evidence type="ECO:0000313" key="3">
    <source>
        <dbReference type="Proteomes" id="UP000472260"/>
    </source>
</evidence>
<keyword evidence="3" id="KW-1185">Reference proteome</keyword>
<sequence>MFIVKSAVKKTYGLDFDGRSREVCAIMADSRGVVPDLPKHSYWFDFWMFLLFDVILFLIFYFVLP</sequence>
<keyword evidence="1" id="KW-1133">Transmembrane helix</keyword>
<dbReference type="Ensembl" id="ENSSANT00000034778.1">
    <property type="protein sequence ID" value="ENSSANP00000032674.1"/>
    <property type="gene ID" value="ENSSANG00000016646.1"/>
</dbReference>